<dbReference type="EMBL" id="BAAAZA010000003">
    <property type="protein sequence ID" value="GAA3851143.1"/>
    <property type="molecule type" value="Genomic_DNA"/>
</dbReference>
<accession>A0ABP7JQR4</accession>
<reference evidence="3" key="1">
    <citation type="journal article" date="2019" name="Int. J. Syst. Evol. Microbiol.">
        <title>The Global Catalogue of Microorganisms (GCM) 10K type strain sequencing project: providing services to taxonomists for standard genome sequencing and annotation.</title>
        <authorList>
            <consortium name="The Broad Institute Genomics Platform"/>
            <consortium name="The Broad Institute Genome Sequencing Center for Infectious Disease"/>
            <person name="Wu L."/>
            <person name="Ma J."/>
        </authorList>
    </citation>
    <scope>NUCLEOTIDE SEQUENCE [LARGE SCALE GENOMIC DNA]</scope>
    <source>
        <strain evidence="3">JCM 16578</strain>
    </source>
</reference>
<dbReference type="NCBIfam" id="TIGR01764">
    <property type="entry name" value="excise"/>
    <property type="match status" value="1"/>
</dbReference>
<evidence type="ECO:0000259" key="1">
    <source>
        <dbReference type="Pfam" id="PF12728"/>
    </source>
</evidence>
<comment type="caution">
    <text evidence="2">The sequence shown here is derived from an EMBL/GenBank/DDBJ whole genome shotgun (WGS) entry which is preliminary data.</text>
</comment>
<organism evidence="2 3">
    <name type="scientific">Streptomyces lannensis</name>
    <dbReference type="NCBI Taxonomy" id="766498"/>
    <lineage>
        <taxon>Bacteria</taxon>
        <taxon>Bacillati</taxon>
        <taxon>Actinomycetota</taxon>
        <taxon>Actinomycetes</taxon>
        <taxon>Kitasatosporales</taxon>
        <taxon>Streptomycetaceae</taxon>
        <taxon>Streptomyces</taxon>
    </lineage>
</organism>
<evidence type="ECO:0000313" key="3">
    <source>
        <dbReference type="Proteomes" id="UP001501563"/>
    </source>
</evidence>
<gene>
    <name evidence="2" type="ORF">GCM10022207_11760</name>
</gene>
<dbReference type="RefSeq" id="WP_345546683.1">
    <property type="nucleotide sequence ID" value="NZ_BAAAZA010000003.1"/>
</dbReference>
<proteinExistence type="predicted"/>
<dbReference type="InterPro" id="IPR041657">
    <property type="entry name" value="HTH_17"/>
</dbReference>
<protein>
    <recommendedName>
        <fullName evidence="1">Helix-turn-helix domain-containing protein</fullName>
    </recommendedName>
</protein>
<sequence length="81" mass="8950">MDTARLAEAVDPSLVLLTVEEAARRLQIGRTVCYRLIRSGELESITVGHLRRVPADAVPEFVTRRRKRQHATPTLATATAA</sequence>
<evidence type="ECO:0000313" key="2">
    <source>
        <dbReference type="EMBL" id="GAA3851143.1"/>
    </source>
</evidence>
<dbReference type="InterPro" id="IPR010093">
    <property type="entry name" value="SinI_DNA-bd"/>
</dbReference>
<dbReference type="Pfam" id="PF12728">
    <property type="entry name" value="HTH_17"/>
    <property type="match status" value="1"/>
</dbReference>
<feature type="domain" description="Helix-turn-helix" evidence="1">
    <location>
        <begin position="16"/>
        <end position="66"/>
    </location>
</feature>
<dbReference type="Proteomes" id="UP001501563">
    <property type="component" value="Unassembled WGS sequence"/>
</dbReference>
<name>A0ABP7JQR4_9ACTN</name>
<keyword evidence="3" id="KW-1185">Reference proteome</keyword>